<proteinExistence type="predicted"/>
<geneLocation type="plasmid" evidence="1 2">
    <name>pNBRC108728a</name>
</geneLocation>
<dbReference type="EMBL" id="AP027733">
    <property type="protein sequence ID" value="BDZ52687.1"/>
    <property type="molecule type" value="Genomic_DNA"/>
</dbReference>
<protein>
    <submittedName>
        <fullName evidence="1">Uncharacterized protein</fullName>
    </submittedName>
</protein>
<reference evidence="2" key="1">
    <citation type="journal article" date="2019" name="Int. J. Syst. Evol. Microbiol.">
        <title>The Global Catalogue of Microorganisms (GCM) 10K type strain sequencing project: providing services to taxonomists for standard genome sequencing and annotation.</title>
        <authorList>
            <consortium name="The Broad Institute Genomics Platform"/>
            <consortium name="The Broad Institute Genome Sequencing Center for Infectious Disease"/>
            <person name="Wu L."/>
            <person name="Ma J."/>
        </authorList>
    </citation>
    <scope>NUCLEOTIDE SEQUENCE [LARGE SCALE GENOMIC DNA]</scope>
    <source>
        <strain evidence="2">NBRC 108728</strain>
    </source>
</reference>
<dbReference type="RefSeq" id="WP_286346970.1">
    <property type="nucleotide sequence ID" value="NZ_AP027733.1"/>
</dbReference>
<sequence length="132" mass="14059">MNMATMLRTSDVIHTRGVSRILNHAASKLPMPWALSYADDKRHAVTIFKASAAEAVDVIESGLRGLGIGVDDLGVAGVQALSLLQEINDGYDQRNGLSAYEHAIRATAQLAEADRRATEALGDALESVLGDE</sequence>
<keyword evidence="2" id="KW-1185">Reference proteome</keyword>
<keyword evidence="1" id="KW-0614">Plasmid</keyword>
<evidence type="ECO:0000313" key="1">
    <source>
        <dbReference type="EMBL" id="BDZ52687.1"/>
    </source>
</evidence>
<organism evidence="1 2">
    <name type="scientific">Frondihabitans sucicola</name>
    <dbReference type="NCBI Taxonomy" id="1268041"/>
    <lineage>
        <taxon>Bacteria</taxon>
        <taxon>Bacillati</taxon>
        <taxon>Actinomycetota</taxon>
        <taxon>Actinomycetes</taxon>
        <taxon>Micrococcales</taxon>
        <taxon>Microbacteriaceae</taxon>
        <taxon>Frondihabitans</taxon>
    </lineage>
</organism>
<name>A0ABN6Y5S3_9MICO</name>
<accession>A0ABN6Y5S3</accession>
<gene>
    <name evidence="1" type="ORF">GCM10025867_49280</name>
</gene>
<dbReference type="Proteomes" id="UP001321486">
    <property type="component" value="Plasmid pNBRC108728a"/>
</dbReference>
<evidence type="ECO:0000313" key="2">
    <source>
        <dbReference type="Proteomes" id="UP001321486"/>
    </source>
</evidence>